<dbReference type="SMART" id="SM00974">
    <property type="entry name" value="T5orf172"/>
    <property type="match status" value="1"/>
</dbReference>
<evidence type="ECO:0000313" key="4">
    <source>
        <dbReference type="Proteomes" id="UP000034680"/>
    </source>
</evidence>
<name>A0A0G2FJH6_9PEZI</name>
<evidence type="ECO:0000256" key="1">
    <source>
        <dbReference type="SAM" id="MobiDB-lite"/>
    </source>
</evidence>
<dbReference type="STRING" id="1214573.A0A0G2FJH6"/>
<keyword evidence="4" id="KW-1185">Reference proteome</keyword>
<dbReference type="Pfam" id="PF10544">
    <property type="entry name" value="T5orf172"/>
    <property type="match status" value="1"/>
</dbReference>
<reference evidence="3 4" key="1">
    <citation type="submission" date="2015-05" db="EMBL/GenBank/DDBJ databases">
        <title>Distinctive expansion of gene families associated with plant cell wall degradation and secondary metabolism in the genomes of grapevine trunk pathogens.</title>
        <authorList>
            <person name="Lawrence D.P."/>
            <person name="Travadon R."/>
            <person name="Rolshausen P.E."/>
            <person name="Baumgartner K."/>
        </authorList>
    </citation>
    <scope>NUCLEOTIDE SEQUENCE [LARGE SCALE GENOMIC DNA]</scope>
    <source>
        <strain evidence="3">DA912</strain>
    </source>
</reference>
<organism evidence="3 4">
    <name type="scientific">Diaporthe ampelina</name>
    <dbReference type="NCBI Taxonomy" id="1214573"/>
    <lineage>
        <taxon>Eukaryota</taxon>
        <taxon>Fungi</taxon>
        <taxon>Dikarya</taxon>
        <taxon>Ascomycota</taxon>
        <taxon>Pezizomycotina</taxon>
        <taxon>Sordariomycetes</taxon>
        <taxon>Sordariomycetidae</taxon>
        <taxon>Diaporthales</taxon>
        <taxon>Diaporthaceae</taxon>
        <taxon>Diaporthe</taxon>
    </lineage>
</organism>
<dbReference type="Proteomes" id="UP000034680">
    <property type="component" value="Unassembled WGS sequence"/>
</dbReference>
<feature type="domain" description="Bacteriophage T5 Orf172 DNA-binding" evidence="2">
    <location>
        <begin position="54"/>
        <end position="140"/>
    </location>
</feature>
<dbReference type="OrthoDB" id="2417614at2759"/>
<feature type="region of interest" description="Disordered" evidence="1">
    <location>
        <begin position="186"/>
        <end position="228"/>
    </location>
</feature>
<sequence>MEEDLHHERGGWRTGYLTHLLLRRHADADEGYIYGFRHPDDTAPGLPSPPEGYGGGPDLIKIGRSKNHQARMRQISRRCGYVPHTVFAHLMPQHARVERVVHALLHNSRLRDVGCGGCGARHEEWFQVGAGRAEHLVALWKAFVECRPYDEQGQMLPAWRERLERLDLGDVDCWEHLVHAASLAQPVAGSPQELEAEGAPARLVGGRNGPSSDGDPGRDDQEESWEVV</sequence>
<dbReference type="PANTHER" id="PTHR28094:SF1">
    <property type="entry name" value="MEIOTICALLY UP-REGULATED GENE 113 PROTEIN"/>
    <property type="match status" value="1"/>
</dbReference>
<evidence type="ECO:0000313" key="3">
    <source>
        <dbReference type="EMBL" id="KKY34256.1"/>
    </source>
</evidence>
<reference evidence="3 4" key="2">
    <citation type="submission" date="2015-05" db="EMBL/GenBank/DDBJ databases">
        <authorList>
            <person name="Morales-Cruz A."/>
            <person name="Amrine K.C."/>
            <person name="Cantu D."/>
        </authorList>
    </citation>
    <scope>NUCLEOTIDE SEQUENCE [LARGE SCALE GENOMIC DNA]</scope>
    <source>
        <strain evidence="3">DA912</strain>
    </source>
</reference>
<comment type="caution">
    <text evidence="3">The sequence shown here is derived from an EMBL/GenBank/DDBJ whole genome shotgun (WGS) entry which is preliminary data.</text>
</comment>
<protein>
    <submittedName>
        <fullName evidence="3">Putative importin 13</fullName>
    </submittedName>
</protein>
<evidence type="ECO:0000259" key="2">
    <source>
        <dbReference type="SMART" id="SM00974"/>
    </source>
</evidence>
<accession>A0A0G2FJH6</accession>
<dbReference type="EMBL" id="LCUC01000211">
    <property type="protein sequence ID" value="KKY34256.1"/>
    <property type="molecule type" value="Genomic_DNA"/>
</dbReference>
<dbReference type="PANTHER" id="PTHR28094">
    <property type="entry name" value="MEIOTICALLY UP-REGULATED GENE 113 PROTEIN"/>
    <property type="match status" value="1"/>
</dbReference>
<dbReference type="InterPro" id="IPR018306">
    <property type="entry name" value="Phage_T5_Orf172_DNA-bd"/>
</dbReference>
<dbReference type="AlphaFoldDB" id="A0A0G2FJH6"/>
<dbReference type="InterPro" id="IPR053006">
    <property type="entry name" value="Meiosis_regulatory"/>
</dbReference>
<gene>
    <name evidence="3" type="ORF">UCDDA912_g05768</name>
</gene>
<proteinExistence type="predicted"/>